<accession>A0A1I7GNW0</accession>
<evidence type="ECO:0000313" key="1">
    <source>
        <dbReference type="EMBL" id="SFU50120.1"/>
    </source>
</evidence>
<dbReference type="AlphaFoldDB" id="A0A1I7GNW0"/>
<evidence type="ECO:0000313" key="2">
    <source>
        <dbReference type="Proteomes" id="UP000182649"/>
    </source>
</evidence>
<proteinExistence type="predicted"/>
<name>A0A1I7GNW0_9PROT</name>
<reference evidence="1 2" key="1">
    <citation type="submission" date="2016-10" db="EMBL/GenBank/DDBJ databases">
        <authorList>
            <person name="de Groot N.N."/>
        </authorList>
    </citation>
    <scope>NUCLEOTIDE SEQUENCE [LARGE SCALE GENOMIC DNA]</scope>
    <source>
        <strain evidence="1 2">Nl14</strain>
    </source>
</reference>
<sequence length="69" mass="7613">MGQFDPKLGVMEGYCRGKGNQVELRAGCPCALVPDYSVGFLNSPDIDCCQGELETENRKRLDMPSPDYP</sequence>
<dbReference type="Proteomes" id="UP000182649">
    <property type="component" value="Unassembled WGS sequence"/>
</dbReference>
<dbReference type="EMBL" id="FPBZ01000005">
    <property type="protein sequence ID" value="SFU50120.1"/>
    <property type="molecule type" value="Genomic_DNA"/>
</dbReference>
<organism evidence="1 2">
    <name type="scientific">Nitrosospira multiformis</name>
    <dbReference type="NCBI Taxonomy" id="1231"/>
    <lineage>
        <taxon>Bacteria</taxon>
        <taxon>Pseudomonadati</taxon>
        <taxon>Pseudomonadota</taxon>
        <taxon>Betaproteobacteria</taxon>
        <taxon>Nitrosomonadales</taxon>
        <taxon>Nitrosomonadaceae</taxon>
        <taxon>Nitrosospira</taxon>
    </lineage>
</organism>
<protein>
    <submittedName>
        <fullName evidence="1">Uncharacterized protein</fullName>
    </submittedName>
</protein>
<gene>
    <name evidence="1" type="ORF">SAMN05216417_105131</name>
</gene>